<dbReference type="InterPro" id="IPR046335">
    <property type="entry name" value="LacI/GalR-like_sensor"/>
</dbReference>
<keyword evidence="1" id="KW-0805">Transcription regulation</keyword>
<evidence type="ECO:0000256" key="3">
    <source>
        <dbReference type="ARBA" id="ARBA00023163"/>
    </source>
</evidence>
<dbReference type="PANTHER" id="PTHR30146:SF109">
    <property type="entry name" value="HTH-TYPE TRANSCRIPTIONAL REGULATOR GALS"/>
    <property type="match status" value="1"/>
</dbReference>
<sequence>MPSDATALRAHPAPRLADRAVVGVVVADIADPHFAQLAHSIGEVAAAAGHRVVIGSTGEDPARQRSCLRGLVDDGVAGVVLVPTGDDGTDVRTVLDGGVPVVALDRPVADLRADSVRVDDEAAGRVATAHLLSLGHRATAFVGGPADVATAAGRLRGYEVAVAAAGREPRSASGPFTVDGGRCTTRSLLAGDPLLTAVVAASDLVAVGVVQALRAAGRRIPEDVAVATVDDPFYSACVDPPLTSVAQPVRRLAERSVHLLLERCRGERAEPVHEVLGVKLVVRASSGGSVWAAAVSGAPGRRGRS</sequence>
<dbReference type="SUPFAM" id="SSF53822">
    <property type="entry name" value="Periplasmic binding protein-like I"/>
    <property type="match status" value="1"/>
</dbReference>
<dbReference type="Proteomes" id="UP001387100">
    <property type="component" value="Unassembled WGS sequence"/>
</dbReference>
<dbReference type="EMBL" id="JBBIAA010000001">
    <property type="protein sequence ID" value="MEJ5943975.1"/>
    <property type="molecule type" value="Genomic_DNA"/>
</dbReference>
<dbReference type="RefSeq" id="WP_339573365.1">
    <property type="nucleotide sequence ID" value="NZ_JBBIAA010000001.1"/>
</dbReference>
<name>A0ABU8RG07_9ACTN</name>
<gene>
    <name evidence="5" type="ORF">WDZ17_01520</name>
</gene>
<feature type="domain" description="Transcriptional regulator LacI/GalR-like sensor" evidence="4">
    <location>
        <begin position="129"/>
        <end position="286"/>
    </location>
</feature>
<dbReference type="Pfam" id="PF13377">
    <property type="entry name" value="Peripla_BP_3"/>
    <property type="match status" value="1"/>
</dbReference>
<accession>A0ABU8RG07</accession>
<keyword evidence="3" id="KW-0804">Transcription</keyword>
<dbReference type="CDD" id="cd06267">
    <property type="entry name" value="PBP1_LacI_sugar_binding-like"/>
    <property type="match status" value="1"/>
</dbReference>
<keyword evidence="2" id="KW-0238">DNA-binding</keyword>
<evidence type="ECO:0000259" key="4">
    <source>
        <dbReference type="Pfam" id="PF13377"/>
    </source>
</evidence>
<evidence type="ECO:0000256" key="2">
    <source>
        <dbReference type="ARBA" id="ARBA00023125"/>
    </source>
</evidence>
<dbReference type="PANTHER" id="PTHR30146">
    <property type="entry name" value="LACI-RELATED TRANSCRIPTIONAL REPRESSOR"/>
    <property type="match status" value="1"/>
</dbReference>
<proteinExistence type="predicted"/>
<comment type="caution">
    <text evidence="5">The sequence shown here is derived from an EMBL/GenBank/DDBJ whole genome shotgun (WGS) entry which is preliminary data.</text>
</comment>
<protein>
    <submittedName>
        <fullName evidence="5">Substrate-binding domain-containing protein</fullName>
    </submittedName>
</protein>
<dbReference type="InterPro" id="IPR028082">
    <property type="entry name" value="Peripla_BP_I"/>
</dbReference>
<organism evidence="5 6">
    <name type="scientific">Pseudokineococcus basanitobsidens</name>
    <dbReference type="NCBI Taxonomy" id="1926649"/>
    <lineage>
        <taxon>Bacteria</taxon>
        <taxon>Bacillati</taxon>
        <taxon>Actinomycetota</taxon>
        <taxon>Actinomycetes</taxon>
        <taxon>Kineosporiales</taxon>
        <taxon>Kineosporiaceae</taxon>
        <taxon>Pseudokineococcus</taxon>
    </lineage>
</organism>
<evidence type="ECO:0000256" key="1">
    <source>
        <dbReference type="ARBA" id="ARBA00023015"/>
    </source>
</evidence>
<evidence type="ECO:0000313" key="5">
    <source>
        <dbReference type="EMBL" id="MEJ5943975.1"/>
    </source>
</evidence>
<keyword evidence="6" id="KW-1185">Reference proteome</keyword>
<dbReference type="Gene3D" id="3.40.50.2300">
    <property type="match status" value="2"/>
</dbReference>
<evidence type="ECO:0000313" key="6">
    <source>
        <dbReference type="Proteomes" id="UP001387100"/>
    </source>
</evidence>
<reference evidence="5 6" key="1">
    <citation type="journal article" date="2017" name="Int. J. Syst. Evol. Microbiol.">
        <title>Pseudokineococcus basanitobsidens sp. nov., isolated from volcanic rock.</title>
        <authorList>
            <person name="Lee D.W."/>
            <person name="Park M.Y."/>
            <person name="Kim J.J."/>
            <person name="Kim B.S."/>
        </authorList>
    </citation>
    <scope>NUCLEOTIDE SEQUENCE [LARGE SCALE GENOMIC DNA]</scope>
    <source>
        <strain evidence="5 6">DSM 103726</strain>
    </source>
</reference>